<keyword evidence="3" id="KW-0063">Aspartyl esterase</keyword>
<dbReference type="SUPFAM" id="SSF51126">
    <property type="entry name" value="Pectin lyase-like"/>
    <property type="match status" value="1"/>
</dbReference>
<organism evidence="6">
    <name type="scientific">uncultured Pyrinomonadaceae bacterium</name>
    <dbReference type="NCBI Taxonomy" id="2283094"/>
    <lineage>
        <taxon>Bacteria</taxon>
        <taxon>Pseudomonadati</taxon>
        <taxon>Acidobacteriota</taxon>
        <taxon>Blastocatellia</taxon>
        <taxon>Blastocatellales</taxon>
        <taxon>Pyrinomonadaceae</taxon>
        <taxon>environmental samples</taxon>
    </lineage>
</organism>
<evidence type="ECO:0000256" key="1">
    <source>
        <dbReference type="ARBA" id="ARBA00008891"/>
    </source>
</evidence>
<feature type="domain" description="Pectinesterase catalytic" evidence="5">
    <location>
        <begin position="31"/>
        <end position="312"/>
    </location>
</feature>
<dbReference type="GO" id="GO:0042545">
    <property type="term" value="P:cell wall modification"/>
    <property type="evidence" value="ECO:0007669"/>
    <property type="project" value="InterPro"/>
</dbReference>
<dbReference type="InterPro" id="IPR011050">
    <property type="entry name" value="Pectin_lyase_fold/virulence"/>
</dbReference>
<feature type="region of interest" description="Disordered" evidence="4">
    <location>
        <begin position="315"/>
        <end position="337"/>
    </location>
</feature>
<dbReference type="EMBL" id="CADCUR010000073">
    <property type="protein sequence ID" value="CAA9389611.1"/>
    <property type="molecule type" value="Genomic_DNA"/>
</dbReference>
<dbReference type="GO" id="GO:0009279">
    <property type="term" value="C:cell outer membrane"/>
    <property type="evidence" value="ECO:0007669"/>
    <property type="project" value="TreeGrafter"/>
</dbReference>
<dbReference type="Pfam" id="PF09492">
    <property type="entry name" value="Pec_lyase"/>
    <property type="match status" value="1"/>
</dbReference>
<dbReference type="PANTHER" id="PTHR31321:SF57">
    <property type="entry name" value="PECTINESTERASE 53-RELATED"/>
    <property type="match status" value="1"/>
</dbReference>
<sequence length="671" mass="75703">MKILRLFGLVLIFGLMIVKIQAEIFVAPKADLTVAADGSGDVKTVNEAINKVPANNKKRFVIAIKKGVYNEQVRIPADKPFVSLVGESAENTKLTFNISNKVAGSTSAAYAFYVAGHDFYAENITFENSFGQGSQAVAVLTEGDRLVFKNCRFLGWQDTLYAKNGRQYFENCYIEGHVDFIFGQAAAVFDNCTIHSKGDGYITAPMRFAADETSGYVFLNSKLTGENTDKGVFLGRPWRAFGRTVYLNTEMGAHIRPEGWNNWGKAENEKTAYFAEYNSKGAGAKMSERVKWIHQLSVEEAGKFAPENFLKGKDSWNPKTATGKWQETTKPDYKPVSWNDATKQPPLWYQTDEAARIADQVVLYQKDSGGWGKNIDMAAILTQADKDALVKSKSGGETTIDNGATYRQIEYLAQVITASLLKTSPPSNFPKYKEAFNRGLDFLFAAQYENGGYPQFFPLRKGYYTHITFNDNAMINVLKLMREIAKKKEDYTFVDEERRVKAEKAVEKALPLILKTQIEVNGAKTVWAAQYNENTLQPAPARKFEPISLTAGESVGIVRFLMYDSKPNQATIDAVEAAINWYRANKIEGIRWDRKNGENLVVKDKNAAPIWGRFYELKMMKPIFIGRDAVIHYDVMEIEAERRNGYAWYVSEPNELLEKDYPKWKAKIKKN</sequence>
<reference evidence="6" key="1">
    <citation type="submission" date="2020-02" db="EMBL/GenBank/DDBJ databases">
        <authorList>
            <person name="Meier V. D."/>
        </authorList>
    </citation>
    <scope>NUCLEOTIDE SEQUENCE</scope>
    <source>
        <strain evidence="6">AVDCRST_MAG74</strain>
    </source>
</reference>
<dbReference type="Pfam" id="PF01095">
    <property type="entry name" value="Pectinesterase"/>
    <property type="match status" value="1"/>
</dbReference>
<dbReference type="Gene3D" id="1.50.10.20">
    <property type="match status" value="1"/>
</dbReference>
<dbReference type="InterPro" id="IPR000070">
    <property type="entry name" value="Pectinesterase_cat"/>
</dbReference>
<dbReference type="NCBIfam" id="TIGR02474">
    <property type="entry name" value="pec_lyase"/>
    <property type="match status" value="1"/>
</dbReference>
<dbReference type="Gene3D" id="2.160.20.10">
    <property type="entry name" value="Single-stranded right-handed beta-helix, Pectin lyase-like"/>
    <property type="match status" value="1"/>
</dbReference>
<protein>
    <submittedName>
        <fullName evidence="6">Rhamnogalacturonan acetylesterase</fullName>
    </submittedName>
</protein>
<gene>
    <name evidence="6" type="ORF">AVDCRST_MAG74-913</name>
</gene>
<accession>A0A6J4NQF7</accession>
<dbReference type="AlphaFoldDB" id="A0A6J4NQF7"/>
<dbReference type="SUPFAM" id="SSF81853">
    <property type="entry name" value="Family 10 polysaccharide lyase"/>
    <property type="match status" value="1"/>
</dbReference>
<evidence type="ECO:0000256" key="2">
    <source>
        <dbReference type="ARBA" id="ARBA00022801"/>
    </source>
</evidence>
<dbReference type="GO" id="GO:0030599">
    <property type="term" value="F:pectinesterase activity"/>
    <property type="evidence" value="ECO:0007669"/>
    <property type="project" value="InterPro"/>
</dbReference>
<feature type="compositionally biased region" description="Polar residues" evidence="4">
    <location>
        <begin position="317"/>
        <end position="326"/>
    </location>
</feature>
<name>A0A6J4NQF7_9BACT</name>
<evidence type="ECO:0000259" key="5">
    <source>
        <dbReference type="Pfam" id="PF01095"/>
    </source>
</evidence>
<dbReference type="InterPro" id="IPR012669">
    <property type="entry name" value="Pectate_lyase"/>
</dbReference>
<keyword evidence="2" id="KW-0378">Hydrolase</keyword>
<dbReference type="InterPro" id="IPR012334">
    <property type="entry name" value="Pectin_lyas_fold"/>
</dbReference>
<comment type="similarity">
    <text evidence="1">Belongs to the pectinesterase family.</text>
</comment>
<proteinExistence type="inferred from homology"/>
<evidence type="ECO:0000256" key="4">
    <source>
        <dbReference type="SAM" id="MobiDB-lite"/>
    </source>
</evidence>
<dbReference type="PANTHER" id="PTHR31321">
    <property type="entry name" value="ACYL-COA THIOESTER HYDROLASE YBHC-RELATED"/>
    <property type="match status" value="1"/>
</dbReference>
<evidence type="ECO:0000313" key="6">
    <source>
        <dbReference type="EMBL" id="CAA9389611.1"/>
    </source>
</evidence>
<evidence type="ECO:0000256" key="3">
    <source>
        <dbReference type="ARBA" id="ARBA00023085"/>
    </source>
</evidence>